<dbReference type="EMBL" id="CP022098">
    <property type="protein sequence ID" value="ATB44203.1"/>
    <property type="molecule type" value="Genomic_DNA"/>
</dbReference>
<dbReference type="KEGG" id="cfus:CYFUS_009690"/>
<dbReference type="AlphaFoldDB" id="A0A250JKM6"/>
<protein>
    <submittedName>
        <fullName evidence="2">Uncharacterized protein</fullName>
    </submittedName>
</protein>
<evidence type="ECO:0000313" key="3">
    <source>
        <dbReference type="Proteomes" id="UP000217257"/>
    </source>
</evidence>
<evidence type="ECO:0000256" key="1">
    <source>
        <dbReference type="SAM" id="MobiDB-lite"/>
    </source>
</evidence>
<accession>A0A250JKM6</accession>
<dbReference type="RefSeq" id="WP_095991521.1">
    <property type="nucleotide sequence ID" value="NZ_CP022098.1"/>
</dbReference>
<organism evidence="2 3">
    <name type="scientific">Cystobacter fuscus</name>
    <dbReference type="NCBI Taxonomy" id="43"/>
    <lineage>
        <taxon>Bacteria</taxon>
        <taxon>Pseudomonadati</taxon>
        <taxon>Myxococcota</taxon>
        <taxon>Myxococcia</taxon>
        <taxon>Myxococcales</taxon>
        <taxon>Cystobacterineae</taxon>
        <taxon>Archangiaceae</taxon>
        <taxon>Cystobacter</taxon>
    </lineage>
</organism>
<feature type="compositionally biased region" description="Basic and acidic residues" evidence="1">
    <location>
        <begin position="13"/>
        <end position="34"/>
    </location>
</feature>
<reference evidence="2 3" key="1">
    <citation type="submission" date="2017-06" db="EMBL/GenBank/DDBJ databases">
        <title>Sequencing and comparative analysis of myxobacterial genomes.</title>
        <authorList>
            <person name="Rupp O."/>
            <person name="Goesmann A."/>
            <person name="Sogaard-Andersen L."/>
        </authorList>
    </citation>
    <scope>NUCLEOTIDE SEQUENCE [LARGE SCALE GENOMIC DNA]</scope>
    <source>
        <strain evidence="2 3">DSM 52655</strain>
    </source>
</reference>
<name>A0A250JKM6_9BACT</name>
<dbReference type="Proteomes" id="UP000217257">
    <property type="component" value="Chromosome"/>
</dbReference>
<feature type="compositionally biased region" description="Basic and acidic residues" evidence="1">
    <location>
        <begin position="42"/>
        <end position="53"/>
    </location>
</feature>
<sequence length="103" mass="11293">MAKRETQAPPKQPAEDMFGRPMSARDEEKSDAGREAQGAHQLPEHERKARPGMEEEEEEAERERASGGVGALPDGDGVRSDQGTNPLPSSYWAAYADQKPETD</sequence>
<gene>
    <name evidence="2" type="ORF">CYFUS_009690</name>
</gene>
<evidence type="ECO:0000313" key="2">
    <source>
        <dbReference type="EMBL" id="ATB44203.1"/>
    </source>
</evidence>
<proteinExistence type="predicted"/>
<feature type="region of interest" description="Disordered" evidence="1">
    <location>
        <begin position="1"/>
        <end position="103"/>
    </location>
</feature>